<feature type="region of interest" description="Disordered" evidence="1">
    <location>
        <begin position="26"/>
        <end position="56"/>
    </location>
</feature>
<sequence>MVLAHVLFYPAVRVVVVGSENAEMVDDSNYGQNDNNGQGDISGGRGGGGSGGTGDVEDNGGIEIRWKWSWRWWDWDGKVLEGTVKGLLHPLAVPTFEDMIIAILAENSSGLLQYCIVTAVFMMRFLFLRISQSSHNAGSLEQGLNGTKYNLRQIQDTNYMFGNNEALHCKIQITYL</sequence>
<proteinExistence type="predicted"/>
<evidence type="ECO:0000313" key="3">
    <source>
        <dbReference type="EMBL" id="KAH8493662.1"/>
    </source>
</evidence>
<evidence type="ECO:0000256" key="1">
    <source>
        <dbReference type="SAM" id="MobiDB-lite"/>
    </source>
</evidence>
<dbReference type="Proteomes" id="UP000807159">
    <property type="component" value="Chromosome 11"/>
</dbReference>
<evidence type="ECO:0000313" key="4">
    <source>
        <dbReference type="Proteomes" id="UP000807159"/>
    </source>
</evidence>
<dbReference type="EMBL" id="JACEGQ020000011">
    <property type="protein sequence ID" value="KAH8493662.1"/>
    <property type="molecule type" value="Genomic_DNA"/>
</dbReference>
<reference evidence="3" key="1">
    <citation type="journal article" date="2021" name="J. Hered.">
        <title>Genome Assembly of Salicaceae Populus deltoides (Eastern Cottonwood) I-69 Based on Nanopore Sequencing and Hi-C Technologies.</title>
        <authorList>
            <person name="Bai S."/>
            <person name="Wu H."/>
            <person name="Zhang J."/>
            <person name="Pan Z."/>
            <person name="Zhao W."/>
            <person name="Li Z."/>
            <person name="Tong C."/>
        </authorList>
    </citation>
    <scope>NUCLEOTIDE SEQUENCE</scope>
    <source>
        <tissue evidence="3">Leaf</tissue>
    </source>
</reference>
<evidence type="ECO:0000256" key="2">
    <source>
        <dbReference type="SAM" id="SignalP"/>
    </source>
</evidence>
<dbReference type="AlphaFoldDB" id="A0A8T2XLJ3"/>
<feature type="signal peptide" evidence="2">
    <location>
        <begin position="1"/>
        <end position="19"/>
    </location>
</feature>
<name>A0A8T2XLJ3_POPDE</name>
<gene>
    <name evidence="3" type="ORF">H0E87_020421</name>
</gene>
<keyword evidence="2" id="KW-0732">Signal</keyword>
<feature type="chain" id="PRO_5035733989" evidence="2">
    <location>
        <begin position="20"/>
        <end position="176"/>
    </location>
</feature>
<comment type="caution">
    <text evidence="3">The sequence shown here is derived from an EMBL/GenBank/DDBJ whole genome shotgun (WGS) entry which is preliminary data.</text>
</comment>
<feature type="compositionally biased region" description="Low complexity" evidence="1">
    <location>
        <begin position="27"/>
        <end position="39"/>
    </location>
</feature>
<accession>A0A8T2XLJ3</accession>
<protein>
    <submittedName>
        <fullName evidence="3">Uncharacterized protein</fullName>
    </submittedName>
</protein>
<feature type="compositionally biased region" description="Gly residues" evidence="1">
    <location>
        <begin position="40"/>
        <end position="54"/>
    </location>
</feature>
<organism evidence="3 4">
    <name type="scientific">Populus deltoides</name>
    <name type="common">Eastern poplar</name>
    <name type="synonym">Eastern cottonwood</name>
    <dbReference type="NCBI Taxonomy" id="3696"/>
    <lineage>
        <taxon>Eukaryota</taxon>
        <taxon>Viridiplantae</taxon>
        <taxon>Streptophyta</taxon>
        <taxon>Embryophyta</taxon>
        <taxon>Tracheophyta</taxon>
        <taxon>Spermatophyta</taxon>
        <taxon>Magnoliopsida</taxon>
        <taxon>eudicotyledons</taxon>
        <taxon>Gunneridae</taxon>
        <taxon>Pentapetalae</taxon>
        <taxon>rosids</taxon>
        <taxon>fabids</taxon>
        <taxon>Malpighiales</taxon>
        <taxon>Salicaceae</taxon>
        <taxon>Saliceae</taxon>
        <taxon>Populus</taxon>
    </lineage>
</organism>
<keyword evidence="4" id="KW-1185">Reference proteome</keyword>